<dbReference type="RefSeq" id="WP_179241532.1">
    <property type="nucleotide sequence ID" value="NZ_CP058595.1"/>
</dbReference>
<dbReference type="EMBL" id="CP058595">
    <property type="protein sequence ID" value="QLG45243.1"/>
    <property type="molecule type" value="Genomic_DNA"/>
</dbReference>
<feature type="transmembrane region" description="Helical" evidence="6">
    <location>
        <begin position="341"/>
        <end position="359"/>
    </location>
</feature>
<gene>
    <name evidence="7" type="ORF">HYG79_07750</name>
</gene>
<dbReference type="KEGG" id="cagg:HYG79_07750"/>
<feature type="transmembrane region" description="Helical" evidence="6">
    <location>
        <begin position="379"/>
        <end position="402"/>
    </location>
</feature>
<keyword evidence="3 6" id="KW-0812">Transmembrane</keyword>
<dbReference type="AlphaFoldDB" id="A0A7H9APD2"/>
<keyword evidence="5 6" id="KW-0472">Membrane</keyword>
<evidence type="ECO:0000256" key="5">
    <source>
        <dbReference type="ARBA" id="ARBA00023136"/>
    </source>
</evidence>
<feature type="transmembrane region" description="Helical" evidence="6">
    <location>
        <begin position="248"/>
        <end position="267"/>
    </location>
</feature>
<protein>
    <recommendedName>
        <fullName evidence="9">Oligosaccharide flippase family protein</fullName>
    </recommendedName>
</protein>
<evidence type="ECO:0000256" key="3">
    <source>
        <dbReference type="ARBA" id="ARBA00022692"/>
    </source>
</evidence>
<feature type="transmembrane region" description="Helical" evidence="6">
    <location>
        <begin position="12"/>
        <end position="30"/>
    </location>
</feature>
<feature type="transmembrane region" description="Helical" evidence="6">
    <location>
        <begin position="85"/>
        <end position="110"/>
    </location>
</feature>
<organism evidence="7 8">
    <name type="scientific">Costertonia aggregata</name>
    <dbReference type="NCBI Taxonomy" id="343403"/>
    <lineage>
        <taxon>Bacteria</taxon>
        <taxon>Pseudomonadati</taxon>
        <taxon>Bacteroidota</taxon>
        <taxon>Flavobacteriia</taxon>
        <taxon>Flavobacteriales</taxon>
        <taxon>Flavobacteriaceae</taxon>
        <taxon>Costertonia</taxon>
    </lineage>
</organism>
<sequence>MKNIFRNPMFTSWIFTGSKMIVLLVLTTLIVKKFSVGEIALWYLFTSIQGFAHLFDIGFSSTIIRFTAYSAANKDPNHFSKSFQLLYGSMNTVFAILVLFVMGFFVAIGFLSVNEVVQENNITHGFTAFLILALIMPINFFLKKNDAFIKGLNQISLFNNWNAILYFVSGVATIIAIWMDLPFYIVVLTNQLFNVVNSIKNVFLLRSIVNFKFNIFRFSFDKEILLEYWRPTWKSALISFSSNGANNLINIMIPNFFGVEIIASYLFSMRIIQFVNEFSWPPFYAYLPEFIKKYKQGDVLYTAKKAYSKLEFSIVLLILGITALSVTADFALSLINAKTTFIPIPLMVFLLLMLILERFTAMHSQIIMFSNDIEHYKQYLFLSISFIGLTFGLINIFGLYAIPLAYTGSVFFPLKVMMERSLRLMKVNFWDYVRNYMKKIIIVSVICLIILVIAVW</sequence>
<feature type="transmembrane region" description="Helical" evidence="6">
    <location>
        <begin position="314"/>
        <end position="335"/>
    </location>
</feature>
<feature type="transmembrane region" description="Helical" evidence="6">
    <location>
        <begin position="163"/>
        <end position="187"/>
    </location>
</feature>
<dbReference type="PANTHER" id="PTHR30250:SF26">
    <property type="entry name" value="PSMA PROTEIN"/>
    <property type="match status" value="1"/>
</dbReference>
<evidence type="ECO:0000256" key="6">
    <source>
        <dbReference type="SAM" id="Phobius"/>
    </source>
</evidence>
<evidence type="ECO:0000256" key="1">
    <source>
        <dbReference type="ARBA" id="ARBA00004651"/>
    </source>
</evidence>
<evidence type="ECO:0000256" key="2">
    <source>
        <dbReference type="ARBA" id="ARBA00022475"/>
    </source>
</evidence>
<dbReference type="GO" id="GO:0005886">
    <property type="term" value="C:plasma membrane"/>
    <property type="evidence" value="ECO:0007669"/>
    <property type="project" value="UniProtKB-SubCell"/>
</dbReference>
<dbReference type="InterPro" id="IPR050833">
    <property type="entry name" value="Poly_Biosynth_Transport"/>
</dbReference>
<keyword evidence="4 6" id="KW-1133">Transmembrane helix</keyword>
<name>A0A7H9APD2_9FLAO</name>
<evidence type="ECO:0000313" key="8">
    <source>
        <dbReference type="Proteomes" id="UP000509302"/>
    </source>
</evidence>
<keyword evidence="2" id="KW-1003">Cell membrane</keyword>
<comment type="subcellular location">
    <subcellularLocation>
        <location evidence="1">Cell membrane</location>
        <topology evidence="1">Multi-pass membrane protein</topology>
    </subcellularLocation>
</comment>
<reference evidence="7 8" key="1">
    <citation type="journal article" date="2006" name="Int. J. Syst. Evol. Microbiol.">
        <title>Costertonia aggregata gen. nov., sp. nov., a mesophilic marine bacterium of the family Flavobacteriaceae, isolated from a mature biofilm.</title>
        <authorList>
            <person name="Kwon K.K."/>
            <person name="Lee Y.K."/>
            <person name="Lee H.K."/>
        </authorList>
    </citation>
    <scope>NUCLEOTIDE SEQUENCE [LARGE SCALE GENOMIC DNA]</scope>
    <source>
        <strain evidence="7 8">KCCM 42265</strain>
    </source>
</reference>
<dbReference type="PANTHER" id="PTHR30250">
    <property type="entry name" value="PST FAMILY PREDICTED COLANIC ACID TRANSPORTER"/>
    <property type="match status" value="1"/>
</dbReference>
<feature type="transmembrane region" description="Helical" evidence="6">
    <location>
        <begin position="42"/>
        <end position="64"/>
    </location>
</feature>
<evidence type="ECO:0000256" key="4">
    <source>
        <dbReference type="ARBA" id="ARBA00022989"/>
    </source>
</evidence>
<feature type="transmembrane region" description="Helical" evidence="6">
    <location>
        <begin position="122"/>
        <end position="142"/>
    </location>
</feature>
<keyword evidence="8" id="KW-1185">Reference proteome</keyword>
<accession>A0A7H9APD2</accession>
<evidence type="ECO:0000313" key="7">
    <source>
        <dbReference type="EMBL" id="QLG45243.1"/>
    </source>
</evidence>
<proteinExistence type="predicted"/>
<evidence type="ECO:0008006" key="9">
    <source>
        <dbReference type="Google" id="ProtNLM"/>
    </source>
</evidence>
<dbReference type="Proteomes" id="UP000509302">
    <property type="component" value="Chromosome"/>
</dbReference>
<feature type="transmembrane region" description="Helical" evidence="6">
    <location>
        <begin position="436"/>
        <end position="455"/>
    </location>
</feature>